<dbReference type="AlphaFoldDB" id="A0A8C2H697"/>
<proteinExistence type="predicted"/>
<dbReference type="Proteomes" id="UP000694701">
    <property type="component" value="Unplaced"/>
</dbReference>
<dbReference type="Pfam" id="PF02994">
    <property type="entry name" value="Transposase_22"/>
    <property type="match status" value="1"/>
</dbReference>
<accession>A0A8C2H697</accession>
<dbReference type="Ensembl" id="ENSCCRT00020023987.1">
    <property type="protein sequence ID" value="ENSCCRP00020021843.1"/>
    <property type="gene ID" value="ENSCCRG00020010219.1"/>
</dbReference>
<feature type="region of interest" description="Disordered" evidence="2">
    <location>
        <begin position="48"/>
        <end position="74"/>
    </location>
</feature>
<dbReference type="PANTHER" id="PTHR11505">
    <property type="entry name" value="L1 TRANSPOSABLE ELEMENT-RELATED"/>
    <property type="match status" value="1"/>
</dbReference>
<organism evidence="4 5">
    <name type="scientific">Cyprinus carpio</name>
    <name type="common">Common carp</name>
    <dbReference type="NCBI Taxonomy" id="7962"/>
    <lineage>
        <taxon>Eukaryota</taxon>
        <taxon>Metazoa</taxon>
        <taxon>Chordata</taxon>
        <taxon>Craniata</taxon>
        <taxon>Vertebrata</taxon>
        <taxon>Euteleostomi</taxon>
        <taxon>Actinopterygii</taxon>
        <taxon>Neopterygii</taxon>
        <taxon>Teleostei</taxon>
        <taxon>Ostariophysi</taxon>
        <taxon>Cypriniformes</taxon>
        <taxon>Cyprinidae</taxon>
        <taxon>Cyprininae</taxon>
        <taxon>Cyprinus</taxon>
    </lineage>
</organism>
<reference evidence="4" key="1">
    <citation type="submission" date="2025-08" db="UniProtKB">
        <authorList>
            <consortium name="Ensembl"/>
        </authorList>
    </citation>
    <scope>IDENTIFICATION</scope>
</reference>
<dbReference type="Gene3D" id="3.30.70.1820">
    <property type="entry name" value="L1 transposable element, RRM domain"/>
    <property type="match status" value="1"/>
</dbReference>
<feature type="compositionally biased region" description="Polar residues" evidence="2">
    <location>
        <begin position="50"/>
        <end position="74"/>
    </location>
</feature>
<evidence type="ECO:0000313" key="5">
    <source>
        <dbReference type="Proteomes" id="UP000694701"/>
    </source>
</evidence>
<evidence type="ECO:0000256" key="2">
    <source>
        <dbReference type="SAM" id="MobiDB-lite"/>
    </source>
</evidence>
<feature type="domain" description="L1 transposable element RRM" evidence="3">
    <location>
        <begin position="157"/>
        <end position="248"/>
    </location>
</feature>
<evidence type="ECO:0000256" key="1">
    <source>
        <dbReference type="SAM" id="Coils"/>
    </source>
</evidence>
<dbReference type="InterPro" id="IPR004244">
    <property type="entry name" value="Transposase_22"/>
</dbReference>
<feature type="coiled-coil region" evidence="1">
    <location>
        <begin position="80"/>
        <end position="129"/>
    </location>
</feature>
<evidence type="ECO:0000259" key="3">
    <source>
        <dbReference type="Pfam" id="PF02994"/>
    </source>
</evidence>
<sequence>PLDQCPKSLQIEDEELKCTTFCRLIIPTTYLALLDCNHFQRKMPKGDKSITATKASNATEQASTSPGGTNKTSSDILGLIETLKSELKEDNDKLRKDINTLSQEMGNKLDNLTEEMRGLTERMEEAENCVGRVEDMTLDLTEAIQNKLTDLESRSRRNNIRLFRVGKGEEGKSVTQFVTDFLKRELPLPADFDLKIQRAHRVFAAKPRPKNNPRQIIVNFQEYTTKELILKEAWKKGRIQSNGRNIYFDHDYATEIVQKRMAYQEIKKVLKEKGVRFQTPYTSIRIHWESGVGTYSSAHEAGMELRKRGLEVEVPTAVTEEVAMETRLQKSLGWQREAQIKKE</sequence>
<dbReference type="InterPro" id="IPR043636">
    <property type="entry name" value="L1_RRM_dom"/>
</dbReference>
<name>A0A8C2H697_CYPCA</name>
<evidence type="ECO:0000313" key="4">
    <source>
        <dbReference type="Ensembl" id="ENSCCRP00020021843.1"/>
    </source>
</evidence>
<keyword evidence="1" id="KW-0175">Coiled coil</keyword>
<protein>
    <recommendedName>
        <fullName evidence="3">L1 transposable element RRM domain-containing protein</fullName>
    </recommendedName>
</protein>